<gene>
    <name evidence="1" type="ORF">LARSCL_LOCUS552</name>
</gene>
<evidence type="ECO:0000313" key="1">
    <source>
        <dbReference type="EMBL" id="CAL1261687.1"/>
    </source>
</evidence>
<name>A0AAV1YSH9_9ARAC</name>
<reference evidence="1 2" key="1">
    <citation type="submission" date="2024-04" db="EMBL/GenBank/DDBJ databases">
        <authorList>
            <person name="Rising A."/>
            <person name="Reimegard J."/>
            <person name="Sonavane S."/>
            <person name="Akerstrom W."/>
            <person name="Nylinder S."/>
            <person name="Hedman E."/>
            <person name="Kallberg Y."/>
        </authorList>
    </citation>
    <scope>NUCLEOTIDE SEQUENCE [LARGE SCALE GENOMIC DNA]</scope>
</reference>
<organism evidence="1 2">
    <name type="scientific">Larinioides sclopetarius</name>
    <dbReference type="NCBI Taxonomy" id="280406"/>
    <lineage>
        <taxon>Eukaryota</taxon>
        <taxon>Metazoa</taxon>
        <taxon>Ecdysozoa</taxon>
        <taxon>Arthropoda</taxon>
        <taxon>Chelicerata</taxon>
        <taxon>Arachnida</taxon>
        <taxon>Araneae</taxon>
        <taxon>Araneomorphae</taxon>
        <taxon>Entelegynae</taxon>
        <taxon>Araneoidea</taxon>
        <taxon>Araneidae</taxon>
        <taxon>Larinioides</taxon>
    </lineage>
</organism>
<proteinExistence type="predicted"/>
<dbReference type="Proteomes" id="UP001497382">
    <property type="component" value="Unassembled WGS sequence"/>
</dbReference>
<accession>A0AAV1YSH9</accession>
<keyword evidence="2" id="KW-1185">Reference proteome</keyword>
<sequence length="151" mass="16670">MASNENEIQVVLRNEKVIPDGHEINYSFTVHRAEGCEMKSFALEFNTTCASPSSWSFGFFYSKDPESKKITCSVTLTRKDSGKHAMDAFALVTFLDAEGRVARFSESVCGGQMSAGDVKQGSISDNDTADLINRKLTVRFSITVSKCHKPQ</sequence>
<dbReference type="AlphaFoldDB" id="A0AAV1YSH9"/>
<comment type="caution">
    <text evidence="1">The sequence shown here is derived from an EMBL/GenBank/DDBJ whole genome shotgun (WGS) entry which is preliminary data.</text>
</comment>
<evidence type="ECO:0000313" key="2">
    <source>
        <dbReference type="Proteomes" id="UP001497382"/>
    </source>
</evidence>
<protein>
    <recommendedName>
        <fullName evidence="3">MATH domain-containing protein</fullName>
    </recommendedName>
</protein>
<evidence type="ECO:0008006" key="3">
    <source>
        <dbReference type="Google" id="ProtNLM"/>
    </source>
</evidence>
<dbReference type="EMBL" id="CAXIEN010000003">
    <property type="protein sequence ID" value="CAL1261687.1"/>
    <property type="molecule type" value="Genomic_DNA"/>
</dbReference>